<dbReference type="PANTHER" id="PTHR33018">
    <property type="entry name" value="OS10G0338966 PROTEIN-RELATED"/>
    <property type="match status" value="1"/>
</dbReference>
<gene>
    <name evidence="2" type="ORF">Tci_001445</name>
</gene>
<dbReference type="Pfam" id="PF26133">
    <property type="entry name" value="DUF8039"/>
    <property type="match status" value="1"/>
</dbReference>
<dbReference type="EMBL" id="BKCJ010000071">
    <property type="protein sequence ID" value="GEU29467.1"/>
    <property type="molecule type" value="Genomic_DNA"/>
</dbReference>
<accession>A0A699GJ41</accession>
<feature type="domain" description="DUF8039" evidence="1">
    <location>
        <begin position="149"/>
        <end position="220"/>
    </location>
</feature>
<protein>
    <recommendedName>
        <fullName evidence="1">DUF8039 domain-containing protein</fullName>
    </recommendedName>
</protein>
<evidence type="ECO:0000313" key="2">
    <source>
        <dbReference type="EMBL" id="GEU29467.1"/>
    </source>
</evidence>
<dbReference type="AlphaFoldDB" id="A0A699GJ41"/>
<proteinExistence type="predicted"/>
<name>A0A699GJ41_TANCI</name>
<reference evidence="2" key="1">
    <citation type="journal article" date="2019" name="Sci. Rep.">
        <title>Draft genome of Tanacetum cinerariifolium, the natural source of mosquito coil.</title>
        <authorList>
            <person name="Yamashiro T."/>
            <person name="Shiraishi A."/>
            <person name="Satake H."/>
            <person name="Nakayama K."/>
        </authorList>
    </citation>
    <scope>NUCLEOTIDE SEQUENCE</scope>
</reference>
<organism evidence="2">
    <name type="scientific">Tanacetum cinerariifolium</name>
    <name type="common">Dalmatian daisy</name>
    <name type="synonym">Chrysanthemum cinerariifolium</name>
    <dbReference type="NCBI Taxonomy" id="118510"/>
    <lineage>
        <taxon>Eukaryota</taxon>
        <taxon>Viridiplantae</taxon>
        <taxon>Streptophyta</taxon>
        <taxon>Embryophyta</taxon>
        <taxon>Tracheophyta</taxon>
        <taxon>Spermatophyta</taxon>
        <taxon>Magnoliopsida</taxon>
        <taxon>eudicotyledons</taxon>
        <taxon>Gunneridae</taxon>
        <taxon>Pentapetalae</taxon>
        <taxon>asterids</taxon>
        <taxon>campanulids</taxon>
        <taxon>Asterales</taxon>
        <taxon>Asteraceae</taxon>
        <taxon>Asteroideae</taxon>
        <taxon>Anthemideae</taxon>
        <taxon>Anthemidinae</taxon>
        <taxon>Tanacetum</taxon>
    </lineage>
</organism>
<dbReference type="PANTHER" id="PTHR33018:SF34">
    <property type="entry name" value="OS02G0472350 PROTEIN"/>
    <property type="match status" value="1"/>
</dbReference>
<sequence>MTRSKNVYNHKIGVGGYVFVKEKMIKNKEIEADEEPSRGIMWLKGRVNKDKEFTDDEIRSVGDKLKEADDKIKEGTLNLDDGTDAMTVVFGKKKGRLCKRSEKWSYIQEVTPMGANEVDETQSSVVVRDKDGRIQKKSNGLVTSEKHLKKSNIVALGTIYKSDGKQMLHNQALPNDCYKVSIDSSLVNAACIPNVENNRLKTVKDDVGGFFAWLKKQVVLDEERLEMVAVGRKMRVEEMYGGDEMMMLWRLRRGRSARGVEVRLTVEIVSIVPMCGDSLDDGVRRQRCTYKWCGYNLSGGFCLFCASRNENSSIDAPNPNSFNDPPNIFTYPPQPQYEPYSCELCGNEAHYGYDYLPWFPLENELRQQEQAANLTTYTPKRSRRFNSFCYDDDDDEESTIPLNETISQNPSFIAITPVLPIEDPKDSLIMKDEDLSTIPKKESDEVIKSSVKDLVPIPSESKDTFESNSDIDEIDAFLDIDTSIDIKDGYHDSEGDIIYLESFLTNDIVPSLPFEVFLDHDPRSLSDIDDLKNMFKVFDPEILEKFFSPTYVSLPFKDRHYLFFTYVIRNFLPYFTYPVDSPFLLSSGSEDTLFNLGISAFHFSLEPVASHRSEAFMCFNVYLNILNESPMEICSSTRFNPNITMIWGESS</sequence>
<evidence type="ECO:0000259" key="1">
    <source>
        <dbReference type="Pfam" id="PF26133"/>
    </source>
</evidence>
<dbReference type="InterPro" id="IPR058352">
    <property type="entry name" value="DUF8039"/>
</dbReference>
<comment type="caution">
    <text evidence="2">The sequence shown here is derived from an EMBL/GenBank/DDBJ whole genome shotgun (WGS) entry which is preliminary data.</text>
</comment>